<dbReference type="PROSITE" id="PS50002">
    <property type="entry name" value="SH3"/>
    <property type="match status" value="1"/>
</dbReference>
<evidence type="ECO:0000256" key="5">
    <source>
        <dbReference type="SAM" id="MobiDB-lite"/>
    </source>
</evidence>
<evidence type="ECO:0000256" key="3">
    <source>
        <dbReference type="PROSITE-ProRule" id="PRU00168"/>
    </source>
</evidence>
<dbReference type="InterPro" id="IPR001452">
    <property type="entry name" value="SH3_domain"/>
</dbReference>
<feature type="compositionally biased region" description="Low complexity" evidence="5">
    <location>
        <begin position="676"/>
        <end position="689"/>
    </location>
</feature>
<dbReference type="SMART" id="SM00229">
    <property type="entry name" value="RasGEFN"/>
    <property type="match status" value="1"/>
</dbReference>
<feature type="compositionally biased region" description="Low complexity" evidence="5">
    <location>
        <begin position="631"/>
        <end position="642"/>
    </location>
</feature>
<feature type="compositionally biased region" description="Polar residues" evidence="5">
    <location>
        <begin position="690"/>
        <end position="714"/>
    </location>
</feature>
<dbReference type="Gene3D" id="1.10.840.10">
    <property type="entry name" value="Ras guanine-nucleotide exchange factors catalytic domain"/>
    <property type="match status" value="1"/>
</dbReference>
<organism evidence="9 10">
    <name type="scientific">Neoarthrinium moseri</name>
    <dbReference type="NCBI Taxonomy" id="1658444"/>
    <lineage>
        <taxon>Eukaryota</taxon>
        <taxon>Fungi</taxon>
        <taxon>Dikarya</taxon>
        <taxon>Ascomycota</taxon>
        <taxon>Pezizomycotina</taxon>
        <taxon>Sordariomycetes</taxon>
        <taxon>Xylariomycetidae</taxon>
        <taxon>Amphisphaeriales</taxon>
        <taxon>Apiosporaceae</taxon>
        <taxon>Neoarthrinium</taxon>
    </lineage>
</organism>
<comment type="caution">
    <text evidence="9">The sequence shown here is derived from an EMBL/GenBank/DDBJ whole genome shotgun (WGS) entry which is preliminary data.</text>
</comment>
<evidence type="ECO:0000256" key="2">
    <source>
        <dbReference type="ARBA" id="ARBA00022658"/>
    </source>
</evidence>
<gene>
    <name evidence="9" type="ORF">JX265_006640</name>
</gene>
<evidence type="ECO:0000256" key="4">
    <source>
        <dbReference type="PROSITE-ProRule" id="PRU00192"/>
    </source>
</evidence>
<keyword evidence="10" id="KW-1185">Reference proteome</keyword>
<dbReference type="InterPro" id="IPR001895">
    <property type="entry name" value="RASGEF_cat_dom"/>
</dbReference>
<dbReference type="InterPro" id="IPR008937">
    <property type="entry name" value="Ras-like_GEF"/>
</dbReference>
<dbReference type="PANTHER" id="PTHR23113:SF354">
    <property type="entry name" value="BUD SITE SELECTION PROTEIN 5"/>
    <property type="match status" value="1"/>
</dbReference>
<keyword evidence="1 4" id="KW-0728">SH3 domain</keyword>
<dbReference type="SMART" id="SM00326">
    <property type="entry name" value="SH3"/>
    <property type="match status" value="1"/>
</dbReference>
<feature type="compositionally biased region" description="Basic and acidic residues" evidence="5">
    <location>
        <begin position="606"/>
        <end position="616"/>
    </location>
</feature>
<dbReference type="AlphaFoldDB" id="A0A9P9WLR4"/>
<feature type="compositionally biased region" description="Basic and acidic residues" evidence="5">
    <location>
        <begin position="656"/>
        <end position="672"/>
    </location>
</feature>
<feature type="region of interest" description="Disordered" evidence="5">
    <location>
        <begin position="562"/>
        <end position="739"/>
    </location>
</feature>
<feature type="compositionally biased region" description="Polar residues" evidence="5">
    <location>
        <begin position="39"/>
        <end position="50"/>
    </location>
</feature>
<feature type="compositionally biased region" description="Polar residues" evidence="5">
    <location>
        <begin position="350"/>
        <end position="383"/>
    </location>
</feature>
<dbReference type="Proteomes" id="UP000829685">
    <property type="component" value="Unassembled WGS sequence"/>
</dbReference>
<dbReference type="GO" id="GO:0007265">
    <property type="term" value="P:Ras protein signal transduction"/>
    <property type="evidence" value="ECO:0007669"/>
    <property type="project" value="TreeGrafter"/>
</dbReference>
<evidence type="ECO:0000313" key="10">
    <source>
        <dbReference type="Proteomes" id="UP000829685"/>
    </source>
</evidence>
<evidence type="ECO:0000259" key="7">
    <source>
        <dbReference type="PROSITE" id="PS50009"/>
    </source>
</evidence>
<dbReference type="GO" id="GO:0005085">
    <property type="term" value="F:guanyl-nucleotide exchange factor activity"/>
    <property type="evidence" value="ECO:0007669"/>
    <property type="project" value="UniProtKB-KW"/>
</dbReference>
<feature type="compositionally biased region" description="Polar residues" evidence="5">
    <location>
        <begin position="721"/>
        <end position="732"/>
    </location>
</feature>
<dbReference type="EMBL" id="JAFIMR010000015">
    <property type="protein sequence ID" value="KAI1869550.1"/>
    <property type="molecule type" value="Genomic_DNA"/>
</dbReference>
<dbReference type="SUPFAM" id="SSF50044">
    <property type="entry name" value="SH3-domain"/>
    <property type="match status" value="1"/>
</dbReference>
<dbReference type="PROSITE" id="PS50009">
    <property type="entry name" value="RASGEF_CAT"/>
    <property type="match status" value="1"/>
</dbReference>
<dbReference type="InterPro" id="IPR036964">
    <property type="entry name" value="RASGEF_cat_dom_sf"/>
</dbReference>
<proteinExistence type="predicted"/>
<feature type="domain" description="Ras-GEF" evidence="7">
    <location>
        <begin position="939"/>
        <end position="1185"/>
    </location>
</feature>
<dbReference type="Pfam" id="PF00618">
    <property type="entry name" value="RasGEF_N"/>
    <property type="match status" value="1"/>
</dbReference>
<feature type="compositionally biased region" description="Polar residues" evidence="5">
    <location>
        <begin position="617"/>
        <end position="630"/>
    </location>
</feature>
<reference evidence="9" key="1">
    <citation type="submission" date="2021-03" db="EMBL/GenBank/DDBJ databases">
        <title>Revisited historic fungal species revealed as producer of novel bioactive compounds through whole genome sequencing and comparative genomics.</title>
        <authorList>
            <person name="Vignolle G.A."/>
            <person name="Hochenegger N."/>
            <person name="Mach R.L."/>
            <person name="Mach-Aigner A.R."/>
            <person name="Javad Rahimi M."/>
            <person name="Salim K.A."/>
            <person name="Chan C.M."/>
            <person name="Lim L.B.L."/>
            <person name="Cai F."/>
            <person name="Druzhinina I.S."/>
            <person name="U'Ren J.M."/>
            <person name="Derntl C."/>
        </authorList>
    </citation>
    <scope>NUCLEOTIDE SEQUENCE</scope>
    <source>
        <strain evidence="9">TUCIM 5799</strain>
    </source>
</reference>
<dbReference type="InterPro" id="IPR023578">
    <property type="entry name" value="Ras_GEF_dom_sf"/>
</dbReference>
<dbReference type="CDD" id="cd00155">
    <property type="entry name" value="RasGEF"/>
    <property type="match status" value="1"/>
</dbReference>
<evidence type="ECO:0000259" key="8">
    <source>
        <dbReference type="PROSITE" id="PS50212"/>
    </source>
</evidence>
<dbReference type="PROSITE" id="PS50212">
    <property type="entry name" value="RASGEF_NTER"/>
    <property type="match status" value="1"/>
</dbReference>
<evidence type="ECO:0000313" key="9">
    <source>
        <dbReference type="EMBL" id="KAI1869550.1"/>
    </source>
</evidence>
<dbReference type="SMART" id="SM00147">
    <property type="entry name" value="RasGEF"/>
    <property type="match status" value="1"/>
</dbReference>
<feature type="region of interest" description="Disordered" evidence="5">
    <location>
        <begin position="22"/>
        <end position="71"/>
    </location>
</feature>
<feature type="domain" description="N-terminal Ras-GEF" evidence="8">
    <location>
        <begin position="759"/>
        <end position="879"/>
    </location>
</feature>
<dbReference type="Pfam" id="PF00617">
    <property type="entry name" value="RasGEF"/>
    <property type="match status" value="1"/>
</dbReference>
<name>A0A9P9WLR4_9PEZI</name>
<dbReference type="Gene3D" id="2.30.30.40">
    <property type="entry name" value="SH3 Domains"/>
    <property type="match status" value="1"/>
</dbReference>
<evidence type="ECO:0000256" key="1">
    <source>
        <dbReference type="ARBA" id="ARBA00022443"/>
    </source>
</evidence>
<dbReference type="GO" id="GO:0005886">
    <property type="term" value="C:plasma membrane"/>
    <property type="evidence" value="ECO:0007669"/>
    <property type="project" value="TreeGrafter"/>
</dbReference>
<evidence type="ECO:0000259" key="6">
    <source>
        <dbReference type="PROSITE" id="PS50002"/>
    </source>
</evidence>
<dbReference type="InterPro" id="IPR000651">
    <property type="entry name" value="Ras-like_Gua-exchang_fac_N"/>
</dbReference>
<keyword evidence="2 3" id="KW-0344">Guanine-nucleotide releasing factor</keyword>
<dbReference type="InterPro" id="IPR036028">
    <property type="entry name" value="SH3-like_dom_sf"/>
</dbReference>
<sequence>MLDDQSMRASLQVAPLALQRVRSGSLSDGQDDHAHDEVQSTTDSQASSHMTPPMTPNGSQDEDDDDDVAQQCAPHPVFHNFLRAFYPFHPSYIATDSTVTLPLNEGDVVLVHSIHTNGWADGTLLISGARGWLPTNYCEAYDPEEMRNLLSALLNFWDLLRSTTTNERDIFGNQEFMKGIIAGVRYLLVWIIPSPSRVATEHISQECTNCLTRESPIIQRNDGLRRGRKSLLSELSMLVKTAKRLQEALKNGPPVEEDVNDIIDEMILKAFKIVVKGVRFLDLQEEDRRQRAPAAVTVMATVVEESYIPPTPPADSLAFEHEQNSEADAGSRAVEEGTAADLLPPGPSEGAQTNAPATNRVSFVCSPSNTTSHRMSQANQPRGNRLSATISHRVSMAGALSSSQPQNLVSSRLSSSHDTLLSYLGSFIGRLQLQSQSRSELALAIKQSATLGGDLLAVVDTVCRHNPFGSESLDQARAVMYDRIRDLVYSARDILSTVEPDIEDMIMLQDNSQLLQAAMGCVQAAGGCVEKTKWVIERIGDFEFELENGSLGIDFEVLDKVSGSRPSTPEKVSGPGIKSPETSPTPVQPRHLSLDKPLPDVPDAEASERKEAEHSSEPGSRPQSGQIDDTVSSVASSVASLRPAPPPLPRLTTTLLRDDSYSPTTEHSHDSEYQGSFRSETSTASSSGTNITYPSRDSESSIVSQTSTRATTPDQAIAPKNQPSLSDLSTAGSVSTSDEVDVESRLLEKTYAHELIFNKEGQVTGGSLPALVERLTTHESTPDAVFVSAFYLTFRLFCTPTKLAEALAERFDYVGEAPHMASPVRLRVYNVMKGWLESHWRESTDHEALPTIRHFAEFKLGSLLPSAGKRLAELADRVSSTDGSLVPRLVSSMSKSGTSISQFVPAETPLPNPLLSKSQQHLLQNWKSGGSMPSVLDFDPLEIARQLTLKQMNVFCSILPEELLGSQWMKKGGMESPNVKAMSGFSTDLSNLVADTILQYPDVKKRAATIKQWIKIAHQCLLLNNYDGLMAIICSLNSSIISRLRKTWEVVSVKRREMLKTLQAIVEPSNNNKVLRARLQGHVPPCLPFLGMFLTDLTFVDIGNPATKQLPGSSEDQGLTVVNFDKHSRTAKIIGELQRFQIPYRLTEVPDLQEWMQAQIDRVKESDKGNVQVSYYRKSLLLEPRENAARTPIEGPAANAGAHQKADLLSWISRDRGNHNNTPVPI</sequence>
<dbReference type="Gene3D" id="1.20.870.10">
    <property type="entry name" value="Son of sevenless (SoS) protein Chain: S domain 1"/>
    <property type="match status" value="1"/>
</dbReference>
<dbReference type="PANTHER" id="PTHR23113">
    <property type="entry name" value="GUANINE NUCLEOTIDE EXCHANGE FACTOR"/>
    <property type="match status" value="1"/>
</dbReference>
<dbReference type="CDD" id="cd06224">
    <property type="entry name" value="REM"/>
    <property type="match status" value="1"/>
</dbReference>
<evidence type="ECO:0008006" key="11">
    <source>
        <dbReference type="Google" id="ProtNLM"/>
    </source>
</evidence>
<feature type="region of interest" description="Disordered" evidence="5">
    <location>
        <begin position="312"/>
        <end position="383"/>
    </location>
</feature>
<accession>A0A9P9WLR4</accession>
<protein>
    <recommendedName>
        <fullName evidence="11">Ras guanine-nucleotide exchange protein</fullName>
    </recommendedName>
</protein>
<dbReference type="SUPFAM" id="SSF48366">
    <property type="entry name" value="Ras GEF"/>
    <property type="match status" value="1"/>
</dbReference>
<feature type="domain" description="SH3" evidence="6">
    <location>
        <begin position="77"/>
        <end position="143"/>
    </location>
</feature>